<dbReference type="InterPro" id="IPR036691">
    <property type="entry name" value="Endo/exonu/phosph_ase_sf"/>
</dbReference>
<dbReference type="Gene3D" id="3.30.420.10">
    <property type="entry name" value="Ribonuclease H-like superfamily/Ribonuclease H"/>
    <property type="match status" value="1"/>
</dbReference>
<feature type="domain" description="RNase H type-1" evidence="2">
    <location>
        <begin position="309"/>
        <end position="450"/>
    </location>
</feature>
<name>A0A8H5C922_9AGAR</name>
<keyword evidence="4" id="KW-1185">Reference proteome</keyword>
<dbReference type="InterPro" id="IPR012337">
    <property type="entry name" value="RNaseH-like_sf"/>
</dbReference>
<dbReference type="SUPFAM" id="SSF56219">
    <property type="entry name" value="DNase I-like"/>
    <property type="match status" value="1"/>
</dbReference>
<dbReference type="GO" id="GO:0003676">
    <property type="term" value="F:nucleic acid binding"/>
    <property type="evidence" value="ECO:0007669"/>
    <property type="project" value="InterPro"/>
</dbReference>
<dbReference type="EMBL" id="JAACJK010000057">
    <property type="protein sequence ID" value="KAF5337188.1"/>
    <property type="molecule type" value="Genomic_DNA"/>
</dbReference>
<evidence type="ECO:0000313" key="3">
    <source>
        <dbReference type="EMBL" id="KAF5337188.1"/>
    </source>
</evidence>
<dbReference type="Gene3D" id="3.60.10.10">
    <property type="entry name" value="Endonuclease/exonuclease/phosphatase"/>
    <property type="match status" value="1"/>
</dbReference>
<evidence type="ECO:0000313" key="4">
    <source>
        <dbReference type="Proteomes" id="UP000541558"/>
    </source>
</evidence>
<dbReference type="CDD" id="cd01650">
    <property type="entry name" value="RT_nLTR_like"/>
    <property type="match status" value="1"/>
</dbReference>
<dbReference type="Proteomes" id="UP000541558">
    <property type="component" value="Unassembled WGS sequence"/>
</dbReference>
<dbReference type="GO" id="GO:0004523">
    <property type="term" value="F:RNA-DNA hybrid ribonuclease activity"/>
    <property type="evidence" value="ECO:0007669"/>
    <property type="project" value="InterPro"/>
</dbReference>
<proteinExistence type="predicted"/>
<dbReference type="InterPro" id="IPR000477">
    <property type="entry name" value="RT_dom"/>
</dbReference>
<dbReference type="SUPFAM" id="SSF53098">
    <property type="entry name" value="Ribonuclease H-like"/>
    <property type="match status" value="1"/>
</dbReference>
<organism evidence="3 4">
    <name type="scientific">Ephemerocybe angulata</name>
    <dbReference type="NCBI Taxonomy" id="980116"/>
    <lineage>
        <taxon>Eukaryota</taxon>
        <taxon>Fungi</taxon>
        <taxon>Dikarya</taxon>
        <taxon>Basidiomycota</taxon>
        <taxon>Agaricomycotina</taxon>
        <taxon>Agaricomycetes</taxon>
        <taxon>Agaricomycetidae</taxon>
        <taxon>Agaricales</taxon>
        <taxon>Agaricineae</taxon>
        <taxon>Psathyrellaceae</taxon>
        <taxon>Ephemerocybe</taxon>
    </lineage>
</organism>
<dbReference type="OrthoDB" id="2940102at2759"/>
<dbReference type="Pfam" id="PF00075">
    <property type="entry name" value="RNase_H"/>
    <property type="match status" value="1"/>
</dbReference>
<dbReference type="Pfam" id="PF00078">
    <property type="entry name" value="RVT_1"/>
    <property type="match status" value="1"/>
</dbReference>
<dbReference type="InterPro" id="IPR036397">
    <property type="entry name" value="RNaseH_sf"/>
</dbReference>
<gene>
    <name evidence="3" type="ORF">D9611_003075</name>
</gene>
<dbReference type="CDD" id="cd09280">
    <property type="entry name" value="RNase_HI_eukaryote_like"/>
    <property type="match status" value="1"/>
</dbReference>
<dbReference type="PANTHER" id="PTHR47027">
    <property type="entry name" value="REVERSE TRANSCRIPTASE DOMAIN-CONTAINING PROTEIN"/>
    <property type="match status" value="1"/>
</dbReference>
<dbReference type="InterPro" id="IPR002156">
    <property type="entry name" value="RNaseH_domain"/>
</dbReference>
<sequence>MSCPNLIRKEILQYDLCMFQETWLARNGGEDIVKDVQGYDVFCMSRDYHNKLDRVHGGVAVVAKKSLRMKRVFELTTTDILVLENDAITVVCVYILPERQTWAPFETVDPFTRLLELMALLHGTREAKPVVLMGDFNARTKSSQAQPCDVTEMRESMDVKEMSTRGRALVTACTDYGYRILNGMKKFQTEGARYTSFHGKNARAVVDYALTNTAAASSVTSMRVEKHDKTLSDHAALVVEMQIPCLEESTALAMNHTPTDAPRLKRSKRLTVDELPQETELDRLLVETLKAVTPLDERIRKLYGRPYCNRGWLQVYTDGSCFNNGLPTAHAGAGAYFGPRNAKNAAMRVPGPGQTNNRGELYAILHALRTVDRHHGLEIYTDSKYAIDMITILAPAAASVDWDVPNDDVLRAIAQEIEARPSPVALRQVKGHSGNAHNDAADELAKTGAKLPYPGDFNLERERGCVCRCDTCRGVLGAIDGDKVHWVCLQLPTRKRKRGDLDDEDVESGLTEHRDRWRLREKQKELRVKVLGAKTEKQFWDVVKELLDRFVQIGDFTAEELAEVFYERMNPVTPTPEMFNQRRLNFIRIAAQCIPEVTPDLTLTQIFSSAVTAGEIAKAKKRVKSRLKTATGIDGVSYKDILEIDNDALLTLINRCLDDLDAPSVWLRTELVGICKKGKDKDNPSSYRAVGLESCMLKFVTLIIHMRVAEWAEGKGLIPASQNGFREKYRTNNNAFTLKTCIDKAKSTRKPLYVAFADLSNAFPSTDLPTLWVKLRRMGAGGKIFDWLRMLYSRMTYYASYNGEHSSDFESDIGVLIGDTCSPVLWILYMADLYIRTSNCDVTLDGMPMAHLEQADDIILMATTADELQLKMNDLLQWCSDNFLILNAVKSSVVVFNLQFVPQRDRTRQFFFGSDIVEKSEEASYVGVLYAPRERNIFKKHYAAKVTKAERVCRMIFSLENMIGTIPPAEAIKLYFALVDPHLTHGCEIALDTSMELLQLLQKVQTDFLRRALGLGNRSIKAVLHTETGVLPIRFRRLLLAVDYLKYMTQLPPDHYVLRALKEAIMLDAAGKRSWTADLKTTLRDLKFPNISIPDLRDIPTTSVIDRLRREIKVGIDRSLQEEINRMEQLYLIWDRVETDGRSEADKSVTKFRRYLNVPNYKHRTALTRILLSNHLLALERLRWRDPRPPRETRLCRLCEGAVESPEHALLECKRLGPTVLRRKFLRQVAEVDQSALQTLGRLSSQGSIAQLRWLANNGALVDVLAEHAYEVLEHYDKYPLYAPGTFTGARGDGNEMETGD</sequence>
<dbReference type="PANTHER" id="PTHR47027:SF20">
    <property type="entry name" value="REVERSE TRANSCRIPTASE-LIKE PROTEIN WITH RNA-DIRECTED DNA POLYMERASE DOMAIN"/>
    <property type="match status" value="1"/>
</dbReference>
<accession>A0A8H5C922</accession>
<evidence type="ECO:0008006" key="5">
    <source>
        <dbReference type="Google" id="ProtNLM"/>
    </source>
</evidence>
<dbReference type="PROSITE" id="PS50878">
    <property type="entry name" value="RT_POL"/>
    <property type="match status" value="1"/>
</dbReference>
<evidence type="ECO:0000259" key="1">
    <source>
        <dbReference type="PROSITE" id="PS50878"/>
    </source>
</evidence>
<comment type="caution">
    <text evidence="3">The sequence shown here is derived from an EMBL/GenBank/DDBJ whole genome shotgun (WGS) entry which is preliminary data.</text>
</comment>
<feature type="domain" description="Reverse transcriptase" evidence="1">
    <location>
        <begin position="655"/>
        <end position="916"/>
    </location>
</feature>
<reference evidence="3 4" key="1">
    <citation type="journal article" date="2020" name="ISME J.">
        <title>Uncovering the hidden diversity of litter-decomposition mechanisms in mushroom-forming fungi.</title>
        <authorList>
            <person name="Floudas D."/>
            <person name="Bentzer J."/>
            <person name="Ahren D."/>
            <person name="Johansson T."/>
            <person name="Persson P."/>
            <person name="Tunlid A."/>
        </authorList>
    </citation>
    <scope>NUCLEOTIDE SEQUENCE [LARGE SCALE GENOMIC DNA]</scope>
    <source>
        <strain evidence="3 4">CBS 175.51</strain>
    </source>
</reference>
<dbReference type="Pfam" id="PF03372">
    <property type="entry name" value="Exo_endo_phos"/>
    <property type="match status" value="1"/>
</dbReference>
<evidence type="ECO:0000259" key="2">
    <source>
        <dbReference type="PROSITE" id="PS50879"/>
    </source>
</evidence>
<dbReference type="PROSITE" id="PS50879">
    <property type="entry name" value="RNASE_H_1"/>
    <property type="match status" value="1"/>
</dbReference>
<protein>
    <recommendedName>
        <fullName evidence="5">Reverse transcriptase</fullName>
    </recommendedName>
</protein>
<dbReference type="InterPro" id="IPR005135">
    <property type="entry name" value="Endo/exonuclease/phosphatase"/>
</dbReference>